<dbReference type="Proteomes" id="UP000323506">
    <property type="component" value="Chromosome A13"/>
</dbReference>
<dbReference type="AlphaFoldDB" id="A0A5D2E0P0"/>
<reference evidence="1 2" key="1">
    <citation type="submission" date="2019-06" db="EMBL/GenBank/DDBJ databases">
        <title>WGS assembly of Gossypium darwinii.</title>
        <authorList>
            <person name="Chen Z.J."/>
            <person name="Sreedasyam A."/>
            <person name="Ando A."/>
            <person name="Song Q."/>
            <person name="De L."/>
            <person name="Hulse-Kemp A."/>
            <person name="Ding M."/>
            <person name="Ye W."/>
            <person name="Kirkbride R."/>
            <person name="Jenkins J."/>
            <person name="Plott C."/>
            <person name="Lovell J."/>
            <person name="Lin Y.-M."/>
            <person name="Vaughn R."/>
            <person name="Liu B."/>
            <person name="Li W."/>
            <person name="Simpson S."/>
            <person name="Scheffler B."/>
            <person name="Saski C."/>
            <person name="Grover C."/>
            <person name="Hu G."/>
            <person name="Conover J."/>
            <person name="Carlson J."/>
            <person name="Shu S."/>
            <person name="Boston L."/>
            <person name="Williams M."/>
            <person name="Peterson D."/>
            <person name="Mcgee K."/>
            <person name="Jones D."/>
            <person name="Wendel J."/>
            <person name="Stelly D."/>
            <person name="Grimwood J."/>
            <person name="Schmutz J."/>
        </authorList>
    </citation>
    <scope>NUCLEOTIDE SEQUENCE [LARGE SCALE GENOMIC DNA]</scope>
    <source>
        <strain evidence="1">1808015.09</strain>
    </source>
</reference>
<evidence type="ECO:0000313" key="1">
    <source>
        <dbReference type="EMBL" id="TYG86936.1"/>
    </source>
</evidence>
<accession>A0A5D2E0P0</accession>
<protein>
    <submittedName>
        <fullName evidence="1">Uncharacterized protein</fullName>
    </submittedName>
</protein>
<evidence type="ECO:0000313" key="2">
    <source>
        <dbReference type="Proteomes" id="UP000323506"/>
    </source>
</evidence>
<dbReference type="EMBL" id="CM017700">
    <property type="protein sequence ID" value="TYG86936.1"/>
    <property type="molecule type" value="Genomic_DNA"/>
</dbReference>
<sequence length="73" mass="8042">MHFRDNIQFECYQLIQKTLPPTSSFPLPLDSLASSVHLLSSAISSATPEGTIFNSFRITDRESPSISTSLKPS</sequence>
<name>A0A5D2E0P0_GOSDA</name>
<gene>
    <name evidence="1" type="ORF">ES288_A13G172400v1</name>
</gene>
<proteinExistence type="predicted"/>
<keyword evidence="2" id="KW-1185">Reference proteome</keyword>
<organism evidence="1 2">
    <name type="scientific">Gossypium darwinii</name>
    <name type="common">Darwin's cotton</name>
    <name type="synonym">Gossypium barbadense var. darwinii</name>
    <dbReference type="NCBI Taxonomy" id="34276"/>
    <lineage>
        <taxon>Eukaryota</taxon>
        <taxon>Viridiplantae</taxon>
        <taxon>Streptophyta</taxon>
        <taxon>Embryophyta</taxon>
        <taxon>Tracheophyta</taxon>
        <taxon>Spermatophyta</taxon>
        <taxon>Magnoliopsida</taxon>
        <taxon>eudicotyledons</taxon>
        <taxon>Gunneridae</taxon>
        <taxon>Pentapetalae</taxon>
        <taxon>rosids</taxon>
        <taxon>malvids</taxon>
        <taxon>Malvales</taxon>
        <taxon>Malvaceae</taxon>
        <taxon>Malvoideae</taxon>
        <taxon>Gossypium</taxon>
    </lineage>
</organism>